<dbReference type="Gene3D" id="3.40.50.2300">
    <property type="match status" value="2"/>
</dbReference>
<dbReference type="GO" id="GO:0055085">
    <property type="term" value="P:transmembrane transport"/>
    <property type="evidence" value="ECO:0007669"/>
    <property type="project" value="UniProtKB-ARBA"/>
</dbReference>
<sequence length="316" mass="35168">MQIPYLAGIKKQLIITLYLVLLWSVSTASWARFIAVTANQNDTFRNIILSSIEQKADLQGDETYIDFAENDPIYQIEQIKLYMTQKPDALIVLPTSSDEQHNREILKLAGNIPVVFINVEPFTDLNKLPKNAVYVGSNELESGTMEMEELARLAGYKGKVALLIGKQTHPAAQKRTQDVKDVLAKYPNMTLVASQVANWSRNEAYSVTKKWLAEKLDFNILVANNDEMIIGAILAFQDAGIDPKPYLLGGIDATPDALQQMQEGNLDVTVLQDAKGQGSAALEVTDQLLQGQKLPPAHWVPFKLITPNNYQQLLSK</sequence>
<keyword evidence="6" id="KW-1185">Reference proteome</keyword>
<reference evidence="5 6" key="1">
    <citation type="submission" date="2019-03" db="EMBL/GenBank/DDBJ databases">
        <title>Genomic Encyclopedia of Type Strains, Phase IV (KMG-IV): sequencing the most valuable type-strain genomes for metagenomic binning, comparative biology and taxonomic classification.</title>
        <authorList>
            <person name="Goeker M."/>
        </authorList>
    </citation>
    <scope>NUCLEOTIDE SEQUENCE [LARGE SCALE GENOMIC DNA]</scope>
    <source>
        <strain evidence="5 6">DSM 18577</strain>
    </source>
</reference>
<protein>
    <submittedName>
        <fullName evidence="5">Monosaccharide ABC transporter substrate-binding protein (CUT2 family)</fullName>
    </submittedName>
</protein>
<keyword evidence="3" id="KW-0732">Signal</keyword>
<evidence type="ECO:0000256" key="1">
    <source>
        <dbReference type="ARBA" id="ARBA00004196"/>
    </source>
</evidence>
<organism evidence="5 6">
    <name type="scientific">Celerinatantimonas diazotrophica</name>
    <dbReference type="NCBI Taxonomy" id="412034"/>
    <lineage>
        <taxon>Bacteria</taxon>
        <taxon>Pseudomonadati</taxon>
        <taxon>Pseudomonadota</taxon>
        <taxon>Gammaproteobacteria</taxon>
        <taxon>Celerinatantimonadaceae</taxon>
        <taxon>Celerinatantimonas</taxon>
    </lineage>
</organism>
<comment type="caution">
    <text evidence="5">The sequence shown here is derived from an EMBL/GenBank/DDBJ whole genome shotgun (WGS) entry which is preliminary data.</text>
</comment>
<evidence type="ECO:0000259" key="4">
    <source>
        <dbReference type="Pfam" id="PF13407"/>
    </source>
</evidence>
<dbReference type="Proteomes" id="UP000295565">
    <property type="component" value="Unassembled WGS sequence"/>
</dbReference>
<dbReference type="OrthoDB" id="4827464at2"/>
<dbReference type="GO" id="GO:0030313">
    <property type="term" value="C:cell envelope"/>
    <property type="evidence" value="ECO:0007669"/>
    <property type="project" value="UniProtKB-SubCell"/>
</dbReference>
<dbReference type="InterPro" id="IPR028082">
    <property type="entry name" value="Peripla_BP_I"/>
</dbReference>
<proteinExistence type="inferred from homology"/>
<gene>
    <name evidence="5" type="ORF">EV690_1214</name>
</gene>
<feature type="domain" description="Periplasmic binding protein" evidence="4">
    <location>
        <begin position="37"/>
        <end position="293"/>
    </location>
</feature>
<evidence type="ECO:0000313" key="5">
    <source>
        <dbReference type="EMBL" id="TCK59050.1"/>
    </source>
</evidence>
<comment type="similarity">
    <text evidence="2">Belongs to the bacterial solute-binding protein 2 family.</text>
</comment>
<evidence type="ECO:0000313" key="6">
    <source>
        <dbReference type="Proteomes" id="UP000295565"/>
    </source>
</evidence>
<accession>A0A4R1K523</accession>
<evidence type="ECO:0000256" key="3">
    <source>
        <dbReference type="ARBA" id="ARBA00022729"/>
    </source>
</evidence>
<name>A0A4R1K523_9GAMM</name>
<dbReference type="SUPFAM" id="SSF53822">
    <property type="entry name" value="Periplasmic binding protein-like I"/>
    <property type="match status" value="1"/>
</dbReference>
<dbReference type="Pfam" id="PF13407">
    <property type="entry name" value="Peripla_BP_4"/>
    <property type="match status" value="1"/>
</dbReference>
<dbReference type="EMBL" id="SMGD01000011">
    <property type="protein sequence ID" value="TCK59050.1"/>
    <property type="molecule type" value="Genomic_DNA"/>
</dbReference>
<dbReference type="RefSeq" id="WP_131911984.1">
    <property type="nucleotide sequence ID" value="NZ_OU594967.1"/>
</dbReference>
<evidence type="ECO:0000256" key="2">
    <source>
        <dbReference type="ARBA" id="ARBA00007639"/>
    </source>
</evidence>
<dbReference type="GO" id="GO:0030246">
    <property type="term" value="F:carbohydrate binding"/>
    <property type="evidence" value="ECO:0007669"/>
    <property type="project" value="UniProtKB-ARBA"/>
</dbReference>
<dbReference type="PANTHER" id="PTHR46847">
    <property type="entry name" value="D-ALLOSE-BINDING PERIPLASMIC PROTEIN-RELATED"/>
    <property type="match status" value="1"/>
</dbReference>
<comment type="subcellular location">
    <subcellularLocation>
        <location evidence="1">Cell envelope</location>
    </subcellularLocation>
</comment>
<dbReference type="AlphaFoldDB" id="A0A4R1K523"/>
<dbReference type="PANTHER" id="PTHR46847:SF1">
    <property type="entry name" value="D-ALLOSE-BINDING PERIPLASMIC PROTEIN-RELATED"/>
    <property type="match status" value="1"/>
</dbReference>
<dbReference type="InterPro" id="IPR025997">
    <property type="entry name" value="SBP_2_dom"/>
</dbReference>